<gene>
    <name evidence="1" type="ORF">HPB50_009676</name>
</gene>
<sequence>MASKGPRVSVAQRDILIEFIEQHPYLARATTENQRLKPLSAGATTGQSSFMQRAGRRPARLQRERGGKVGGVDGRVLDVLSRTGAVVTDAPQFFEQSDERSPSRHHRPRHHPSQQRSHTSSLYHSSNPIIQPQPPSQPPSQPQPSSQPQPRQTPQPRAPQLPRRQLRDLEEVVQRTAEEYVRQGEAANARAQEEARFHQRLVELHRQYYEAQAASQQQLVEEVQQLRQVQQQRLEEDRLMRSLVERLLLHFMPAAAQGPPPPQ</sequence>
<evidence type="ECO:0000313" key="1">
    <source>
        <dbReference type="EMBL" id="KAH6942743.1"/>
    </source>
</evidence>
<reference evidence="1" key="1">
    <citation type="submission" date="2020-05" db="EMBL/GenBank/DDBJ databases">
        <title>Large-scale comparative analyses of tick genomes elucidate their genetic diversity and vector capacities.</title>
        <authorList>
            <person name="Jia N."/>
            <person name="Wang J."/>
            <person name="Shi W."/>
            <person name="Du L."/>
            <person name="Sun Y."/>
            <person name="Zhan W."/>
            <person name="Jiang J."/>
            <person name="Wang Q."/>
            <person name="Zhang B."/>
            <person name="Ji P."/>
            <person name="Sakyi L.B."/>
            <person name="Cui X."/>
            <person name="Yuan T."/>
            <person name="Jiang B."/>
            <person name="Yang W."/>
            <person name="Lam T.T.-Y."/>
            <person name="Chang Q."/>
            <person name="Ding S."/>
            <person name="Wang X."/>
            <person name="Zhu J."/>
            <person name="Ruan X."/>
            <person name="Zhao L."/>
            <person name="Wei J."/>
            <person name="Que T."/>
            <person name="Du C."/>
            <person name="Cheng J."/>
            <person name="Dai P."/>
            <person name="Han X."/>
            <person name="Huang E."/>
            <person name="Gao Y."/>
            <person name="Liu J."/>
            <person name="Shao H."/>
            <person name="Ye R."/>
            <person name="Li L."/>
            <person name="Wei W."/>
            <person name="Wang X."/>
            <person name="Wang C."/>
            <person name="Yang T."/>
            <person name="Huo Q."/>
            <person name="Li W."/>
            <person name="Guo W."/>
            <person name="Chen H."/>
            <person name="Zhou L."/>
            <person name="Ni X."/>
            <person name="Tian J."/>
            <person name="Zhou Y."/>
            <person name="Sheng Y."/>
            <person name="Liu T."/>
            <person name="Pan Y."/>
            <person name="Xia L."/>
            <person name="Li J."/>
            <person name="Zhao F."/>
            <person name="Cao W."/>
        </authorList>
    </citation>
    <scope>NUCLEOTIDE SEQUENCE</scope>
    <source>
        <strain evidence="1">Hyas-2018</strain>
    </source>
</reference>
<organism evidence="1 2">
    <name type="scientific">Hyalomma asiaticum</name>
    <name type="common">Tick</name>
    <dbReference type="NCBI Taxonomy" id="266040"/>
    <lineage>
        <taxon>Eukaryota</taxon>
        <taxon>Metazoa</taxon>
        <taxon>Ecdysozoa</taxon>
        <taxon>Arthropoda</taxon>
        <taxon>Chelicerata</taxon>
        <taxon>Arachnida</taxon>
        <taxon>Acari</taxon>
        <taxon>Parasitiformes</taxon>
        <taxon>Ixodida</taxon>
        <taxon>Ixodoidea</taxon>
        <taxon>Ixodidae</taxon>
        <taxon>Hyalomminae</taxon>
        <taxon>Hyalomma</taxon>
    </lineage>
</organism>
<comment type="caution">
    <text evidence="1">The sequence shown here is derived from an EMBL/GenBank/DDBJ whole genome shotgun (WGS) entry which is preliminary data.</text>
</comment>
<keyword evidence="2" id="KW-1185">Reference proteome</keyword>
<dbReference type="Proteomes" id="UP000821845">
    <property type="component" value="Chromosome 10"/>
</dbReference>
<name>A0ACB7T725_HYAAI</name>
<proteinExistence type="predicted"/>
<evidence type="ECO:0000313" key="2">
    <source>
        <dbReference type="Proteomes" id="UP000821845"/>
    </source>
</evidence>
<protein>
    <submittedName>
        <fullName evidence="1">Uncharacterized protein</fullName>
    </submittedName>
</protein>
<accession>A0ACB7T725</accession>
<dbReference type="EMBL" id="CM023490">
    <property type="protein sequence ID" value="KAH6942743.1"/>
    <property type="molecule type" value="Genomic_DNA"/>
</dbReference>